<dbReference type="InterPro" id="IPR029016">
    <property type="entry name" value="GAF-like_dom_sf"/>
</dbReference>
<dbReference type="PROSITE" id="PS51077">
    <property type="entry name" value="HTH_ICLR"/>
    <property type="match status" value="1"/>
</dbReference>
<dbReference type="PANTHER" id="PTHR30136:SF24">
    <property type="entry name" value="HTH-TYPE TRANSCRIPTIONAL REPRESSOR ALLR"/>
    <property type="match status" value="1"/>
</dbReference>
<dbReference type="SUPFAM" id="SSF46785">
    <property type="entry name" value="Winged helix' DNA-binding domain"/>
    <property type="match status" value="1"/>
</dbReference>
<organism evidence="6 7">
    <name type="scientific">Amycolatopsis pigmentata</name>
    <dbReference type="NCBI Taxonomy" id="450801"/>
    <lineage>
        <taxon>Bacteria</taxon>
        <taxon>Bacillati</taxon>
        <taxon>Actinomycetota</taxon>
        <taxon>Actinomycetes</taxon>
        <taxon>Pseudonocardiales</taxon>
        <taxon>Pseudonocardiaceae</taxon>
        <taxon>Amycolatopsis</taxon>
    </lineage>
</organism>
<dbReference type="Pfam" id="PF01614">
    <property type="entry name" value="IclR_C"/>
    <property type="match status" value="1"/>
</dbReference>
<evidence type="ECO:0000256" key="3">
    <source>
        <dbReference type="ARBA" id="ARBA00023163"/>
    </source>
</evidence>
<dbReference type="Pfam" id="PF09339">
    <property type="entry name" value="HTH_IclR"/>
    <property type="match status" value="1"/>
</dbReference>
<dbReference type="InterPro" id="IPR014757">
    <property type="entry name" value="Tscrpt_reg_IclR_C"/>
</dbReference>
<comment type="caution">
    <text evidence="6">The sequence shown here is derived from an EMBL/GenBank/DDBJ whole genome shotgun (WGS) entry which is preliminary data.</text>
</comment>
<name>A0ABW5FLR4_9PSEU</name>
<dbReference type="InterPro" id="IPR036390">
    <property type="entry name" value="WH_DNA-bd_sf"/>
</dbReference>
<dbReference type="Proteomes" id="UP001597417">
    <property type="component" value="Unassembled WGS sequence"/>
</dbReference>
<sequence length="249" mass="26559">MPGNLSRPGASVASRVFAVLGAFDAEHRALTASELARRAALPLATAHRLAAELVALGGLERQDDRYVVGRRLWALGLLAPVQAELRQIAAPFLQDLYAATRATVHLAERAGHEVLYLDRLSGRATVPVVSRVGGRLPMHATGVGKVLLAHAPAEVRNAVLADLRRITPYTVTQPGRLRAELERVRRNGIAQTIEEMSLGACSVAVPIGRHGEVIAALGLVVPDLRRHRPRLIAALQVAAAGIGRSLSTE</sequence>
<dbReference type="Gene3D" id="1.10.10.10">
    <property type="entry name" value="Winged helix-like DNA-binding domain superfamily/Winged helix DNA-binding domain"/>
    <property type="match status" value="1"/>
</dbReference>
<evidence type="ECO:0000259" key="5">
    <source>
        <dbReference type="PROSITE" id="PS51078"/>
    </source>
</evidence>
<dbReference type="RefSeq" id="WP_378260705.1">
    <property type="nucleotide sequence ID" value="NZ_JBHUKR010000004.1"/>
</dbReference>
<feature type="domain" description="HTH iclR-type" evidence="4">
    <location>
        <begin position="10"/>
        <end position="70"/>
    </location>
</feature>
<dbReference type="PROSITE" id="PS51078">
    <property type="entry name" value="ICLR_ED"/>
    <property type="match status" value="1"/>
</dbReference>
<keyword evidence="7" id="KW-1185">Reference proteome</keyword>
<feature type="domain" description="IclR-ED" evidence="5">
    <location>
        <begin position="71"/>
        <end position="249"/>
    </location>
</feature>
<dbReference type="InterPro" id="IPR050707">
    <property type="entry name" value="HTH_MetabolicPath_Reg"/>
</dbReference>
<dbReference type="SMART" id="SM00346">
    <property type="entry name" value="HTH_ICLR"/>
    <property type="match status" value="1"/>
</dbReference>
<evidence type="ECO:0000256" key="1">
    <source>
        <dbReference type="ARBA" id="ARBA00023015"/>
    </source>
</evidence>
<keyword evidence="3" id="KW-0804">Transcription</keyword>
<dbReference type="SUPFAM" id="SSF55781">
    <property type="entry name" value="GAF domain-like"/>
    <property type="match status" value="1"/>
</dbReference>
<protein>
    <submittedName>
        <fullName evidence="6">IclR family transcriptional regulator</fullName>
    </submittedName>
</protein>
<keyword evidence="2" id="KW-0238">DNA-binding</keyword>
<dbReference type="PANTHER" id="PTHR30136">
    <property type="entry name" value="HELIX-TURN-HELIX TRANSCRIPTIONAL REGULATOR, ICLR FAMILY"/>
    <property type="match status" value="1"/>
</dbReference>
<evidence type="ECO:0000259" key="4">
    <source>
        <dbReference type="PROSITE" id="PS51077"/>
    </source>
</evidence>
<keyword evidence="1" id="KW-0805">Transcription regulation</keyword>
<gene>
    <name evidence="6" type="ORF">ACFSXZ_02315</name>
</gene>
<reference evidence="7" key="1">
    <citation type="journal article" date="2019" name="Int. J. Syst. Evol. Microbiol.">
        <title>The Global Catalogue of Microorganisms (GCM) 10K type strain sequencing project: providing services to taxonomists for standard genome sequencing and annotation.</title>
        <authorList>
            <consortium name="The Broad Institute Genomics Platform"/>
            <consortium name="The Broad Institute Genome Sequencing Center for Infectious Disease"/>
            <person name="Wu L."/>
            <person name="Ma J."/>
        </authorList>
    </citation>
    <scope>NUCLEOTIDE SEQUENCE [LARGE SCALE GENOMIC DNA]</scope>
    <source>
        <strain evidence="7">CGMCC 4.7645</strain>
    </source>
</reference>
<evidence type="ECO:0000313" key="6">
    <source>
        <dbReference type="EMBL" id="MFD2415154.1"/>
    </source>
</evidence>
<evidence type="ECO:0000313" key="7">
    <source>
        <dbReference type="Proteomes" id="UP001597417"/>
    </source>
</evidence>
<proteinExistence type="predicted"/>
<dbReference type="Gene3D" id="3.30.450.40">
    <property type="match status" value="1"/>
</dbReference>
<dbReference type="InterPro" id="IPR036388">
    <property type="entry name" value="WH-like_DNA-bd_sf"/>
</dbReference>
<dbReference type="InterPro" id="IPR005471">
    <property type="entry name" value="Tscrpt_reg_IclR_N"/>
</dbReference>
<evidence type="ECO:0000256" key="2">
    <source>
        <dbReference type="ARBA" id="ARBA00023125"/>
    </source>
</evidence>
<accession>A0ABW5FLR4</accession>
<dbReference type="EMBL" id="JBHUKR010000004">
    <property type="protein sequence ID" value="MFD2415154.1"/>
    <property type="molecule type" value="Genomic_DNA"/>
</dbReference>